<organism evidence="2 3">
    <name type="scientific">Dryococelus australis</name>
    <dbReference type="NCBI Taxonomy" id="614101"/>
    <lineage>
        <taxon>Eukaryota</taxon>
        <taxon>Metazoa</taxon>
        <taxon>Ecdysozoa</taxon>
        <taxon>Arthropoda</taxon>
        <taxon>Hexapoda</taxon>
        <taxon>Insecta</taxon>
        <taxon>Pterygota</taxon>
        <taxon>Neoptera</taxon>
        <taxon>Polyneoptera</taxon>
        <taxon>Phasmatodea</taxon>
        <taxon>Verophasmatodea</taxon>
        <taxon>Anareolatae</taxon>
        <taxon>Phasmatidae</taxon>
        <taxon>Eurycanthinae</taxon>
        <taxon>Dryococelus</taxon>
    </lineage>
</organism>
<proteinExistence type="predicted"/>
<feature type="compositionally biased region" description="Basic and acidic residues" evidence="1">
    <location>
        <begin position="75"/>
        <end position="86"/>
    </location>
</feature>
<dbReference type="EMBL" id="JARBHB010000013">
    <property type="protein sequence ID" value="KAJ8869951.1"/>
    <property type="molecule type" value="Genomic_DNA"/>
</dbReference>
<feature type="compositionally biased region" description="Polar residues" evidence="1">
    <location>
        <begin position="55"/>
        <end position="74"/>
    </location>
</feature>
<comment type="caution">
    <text evidence="2">The sequence shown here is derived from an EMBL/GenBank/DDBJ whole genome shotgun (WGS) entry which is preliminary data.</text>
</comment>
<protein>
    <submittedName>
        <fullName evidence="2">Uncharacterized protein</fullName>
    </submittedName>
</protein>
<evidence type="ECO:0000256" key="1">
    <source>
        <dbReference type="SAM" id="MobiDB-lite"/>
    </source>
</evidence>
<reference evidence="2 3" key="1">
    <citation type="submission" date="2023-02" db="EMBL/GenBank/DDBJ databases">
        <title>LHISI_Scaffold_Assembly.</title>
        <authorList>
            <person name="Stuart O.P."/>
            <person name="Cleave R."/>
            <person name="Magrath M.J.L."/>
            <person name="Mikheyev A.S."/>
        </authorList>
    </citation>
    <scope>NUCLEOTIDE SEQUENCE [LARGE SCALE GENOMIC DNA]</scope>
    <source>
        <strain evidence="2">Daus_M_001</strain>
        <tissue evidence="2">Leg muscle</tissue>
    </source>
</reference>
<keyword evidence="3" id="KW-1185">Reference proteome</keyword>
<name>A0ABQ9GEJ7_9NEOP</name>
<accession>A0ABQ9GEJ7</accession>
<feature type="region of interest" description="Disordered" evidence="1">
    <location>
        <begin position="55"/>
        <end position="92"/>
    </location>
</feature>
<evidence type="ECO:0000313" key="2">
    <source>
        <dbReference type="EMBL" id="KAJ8869951.1"/>
    </source>
</evidence>
<evidence type="ECO:0000313" key="3">
    <source>
        <dbReference type="Proteomes" id="UP001159363"/>
    </source>
</evidence>
<dbReference type="Proteomes" id="UP001159363">
    <property type="component" value="Chromosome 12"/>
</dbReference>
<feature type="region of interest" description="Disordered" evidence="1">
    <location>
        <begin position="118"/>
        <end position="137"/>
    </location>
</feature>
<sequence length="137" mass="15227">MVESLIPPPDTAMVECLGISYRPNCIYSKTWTSSCNGQLVADSCKCNWVRHSTQGIDQPQQDVSLEPTNPSYSSDENKQTEQERNKMRPGSNFDIELLNELVPTLDQIERAVLLGTSPNPSAFSPDEDGHNFPISIL</sequence>
<gene>
    <name evidence="2" type="ORF">PR048_028962</name>
</gene>